<sequence length="97" mass="11720">MRRRSESQKKTRRNTYRIKQRKSKDTTDGFSKRSFKLRFGLKVEGKRALRKNNSVASTIVYRQMAYMFPEKNLSRKVLNYKHLGENLWYLSSVQIRK</sequence>
<name>A0A8H4ERI8_GIGMA</name>
<dbReference type="Proteomes" id="UP000439903">
    <property type="component" value="Unassembled WGS sequence"/>
</dbReference>
<dbReference type="EMBL" id="WTPW01000163">
    <property type="protein sequence ID" value="KAF0540719.1"/>
    <property type="molecule type" value="Genomic_DNA"/>
</dbReference>
<evidence type="ECO:0000256" key="1">
    <source>
        <dbReference type="SAM" id="MobiDB-lite"/>
    </source>
</evidence>
<evidence type="ECO:0000313" key="2">
    <source>
        <dbReference type="EMBL" id="KAF0540719.1"/>
    </source>
</evidence>
<gene>
    <name evidence="2" type="ORF">F8M41_006338</name>
</gene>
<organism evidence="2 3">
    <name type="scientific">Gigaspora margarita</name>
    <dbReference type="NCBI Taxonomy" id="4874"/>
    <lineage>
        <taxon>Eukaryota</taxon>
        <taxon>Fungi</taxon>
        <taxon>Fungi incertae sedis</taxon>
        <taxon>Mucoromycota</taxon>
        <taxon>Glomeromycotina</taxon>
        <taxon>Glomeromycetes</taxon>
        <taxon>Diversisporales</taxon>
        <taxon>Gigasporaceae</taxon>
        <taxon>Gigaspora</taxon>
    </lineage>
</organism>
<feature type="region of interest" description="Disordered" evidence="1">
    <location>
        <begin position="1"/>
        <end position="29"/>
    </location>
</feature>
<protein>
    <submittedName>
        <fullName evidence="2">Uncharacterized protein</fullName>
    </submittedName>
</protein>
<accession>A0A8H4ERI8</accession>
<comment type="caution">
    <text evidence="2">The sequence shown here is derived from an EMBL/GenBank/DDBJ whole genome shotgun (WGS) entry which is preliminary data.</text>
</comment>
<proteinExistence type="predicted"/>
<evidence type="ECO:0000313" key="3">
    <source>
        <dbReference type="Proteomes" id="UP000439903"/>
    </source>
</evidence>
<reference evidence="2 3" key="1">
    <citation type="journal article" date="2019" name="Environ. Microbiol.">
        <title>At the nexus of three kingdoms: the genome of the mycorrhizal fungus Gigaspora margarita provides insights into plant, endobacterial and fungal interactions.</title>
        <authorList>
            <person name="Venice F."/>
            <person name="Ghignone S."/>
            <person name="Salvioli di Fossalunga A."/>
            <person name="Amselem J."/>
            <person name="Novero M."/>
            <person name="Xianan X."/>
            <person name="Sedzielewska Toro K."/>
            <person name="Morin E."/>
            <person name="Lipzen A."/>
            <person name="Grigoriev I.V."/>
            <person name="Henrissat B."/>
            <person name="Martin F.M."/>
            <person name="Bonfante P."/>
        </authorList>
    </citation>
    <scope>NUCLEOTIDE SEQUENCE [LARGE SCALE GENOMIC DNA]</scope>
    <source>
        <strain evidence="2 3">BEG34</strain>
    </source>
</reference>
<keyword evidence="3" id="KW-1185">Reference proteome</keyword>
<dbReference type="AlphaFoldDB" id="A0A8H4ERI8"/>
<feature type="compositionally biased region" description="Basic residues" evidence="1">
    <location>
        <begin position="10"/>
        <end position="22"/>
    </location>
</feature>